<accession>A0ABC8TFF8</accession>
<reference evidence="1 2" key="1">
    <citation type="submission" date="2024-02" db="EMBL/GenBank/DDBJ databases">
        <authorList>
            <person name="Vignale AGUSTIN F."/>
            <person name="Sosa J E."/>
            <person name="Modenutti C."/>
        </authorList>
    </citation>
    <scope>NUCLEOTIDE SEQUENCE [LARGE SCALE GENOMIC DNA]</scope>
</reference>
<evidence type="ECO:0000313" key="2">
    <source>
        <dbReference type="Proteomes" id="UP001642360"/>
    </source>
</evidence>
<dbReference type="EMBL" id="CAUOFW020005002">
    <property type="protein sequence ID" value="CAK9168096.1"/>
    <property type="molecule type" value="Genomic_DNA"/>
</dbReference>
<gene>
    <name evidence="1" type="ORF">ILEXP_LOCUS37427</name>
</gene>
<dbReference type="Proteomes" id="UP001642360">
    <property type="component" value="Unassembled WGS sequence"/>
</dbReference>
<name>A0ABC8TFF8_9AQUA</name>
<evidence type="ECO:0000313" key="1">
    <source>
        <dbReference type="EMBL" id="CAK9168096.1"/>
    </source>
</evidence>
<keyword evidence="2" id="KW-1185">Reference proteome</keyword>
<protein>
    <submittedName>
        <fullName evidence="1">Uncharacterized protein</fullName>
    </submittedName>
</protein>
<proteinExistence type="predicted"/>
<sequence length="223" mass="24297">MVYTISGSRLPSTVPSVYKLPGSSSHGERSNVNFSVFLRKHSFSGKFFGGKSSYDSDSTSFTIAASEKVLVPGSQSDGSSSLTKQLEVTDAALEDPLVSNDVDSLKMEGVSDIEDENNYVEPTIVHSEVEVEQDSGLSELLGDEGKAQEAETSAPFNDMISNETERVRKTSIPPPGTGQRIYEIDPLLRNYGEHLEYRIRISSGNSGILHVKSLDHFVNGNME</sequence>
<organism evidence="1 2">
    <name type="scientific">Ilex paraguariensis</name>
    <name type="common">yerba mate</name>
    <dbReference type="NCBI Taxonomy" id="185542"/>
    <lineage>
        <taxon>Eukaryota</taxon>
        <taxon>Viridiplantae</taxon>
        <taxon>Streptophyta</taxon>
        <taxon>Embryophyta</taxon>
        <taxon>Tracheophyta</taxon>
        <taxon>Spermatophyta</taxon>
        <taxon>Magnoliopsida</taxon>
        <taxon>eudicotyledons</taxon>
        <taxon>Gunneridae</taxon>
        <taxon>Pentapetalae</taxon>
        <taxon>asterids</taxon>
        <taxon>campanulids</taxon>
        <taxon>Aquifoliales</taxon>
        <taxon>Aquifoliaceae</taxon>
        <taxon>Ilex</taxon>
    </lineage>
</organism>
<comment type="caution">
    <text evidence="1">The sequence shown here is derived from an EMBL/GenBank/DDBJ whole genome shotgun (WGS) entry which is preliminary data.</text>
</comment>
<dbReference type="AlphaFoldDB" id="A0ABC8TFF8"/>